<dbReference type="Gene3D" id="3.30.450.30">
    <property type="entry name" value="Dynein light chain 2a, cytoplasmic"/>
    <property type="match status" value="1"/>
</dbReference>
<proteinExistence type="predicted"/>
<evidence type="ECO:0000256" key="1">
    <source>
        <dbReference type="SAM" id="MobiDB-lite"/>
    </source>
</evidence>
<evidence type="ECO:0008006" key="4">
    <source>
        <dbReference type="Google" id="ProtNLM"/>
    </source>
</evidence>
<dbReference type="OrthoDB" id="271745at2759"/>
<gene>
    <name evidence="2" type="ORF">BB560_002037</name>
</gene>
<name>A0A2T9ZFW5_9FUNG</name>
<keyword evidence="3" id="KW-1185">Reference proteome</keyword>
<comment type="caution">
    <text evidence="2">The sequence shown here is derived from an EMBL/GenBank/DDBJ whole genome shotgun (WGS) entry which is preliminary data.</text>
</comment>
<reference evidence="2 3" key="1">
    <citation type="journal article" date="2018" name="MBio">
        <title>Comparative Genomics Reveals the Core Gene Toolbox for the Fungus-Insect Symbiosis.</title>
        <authorList>
            <person name="Wang Y."/>
            <person name="Stata M."/>
            <person name="Wang W."/>
            <person name="Stajich J.E."/>
            <person name="White M.M."/>
            <person name="Moncalvo J.M."/>
        </authorList>
    </citation>
    <scope>NUCLEOTIDE SEQUENCE [LARGE SCALE GENOMIC DNA]</scope>
    <source>
        <strain evidence="2 3">SC-DP-2</strain>
    </source>
</reference>
<feature type="compositionally biased region" description="Polar residues" evidence="1">
    <location>
        <begin position="74"/>
        <end position="89"/>
    </location>
</feature>
<dbReference type="AlphaFoldDB" id="A0A2T9ZFW5"/>
<evidence type="ECO:0000313" key="2">
    <source>
        <dbReference type="EMBL" id="PVV03476.1"/>
    </source>
</evidence>
<accession>A0A2T9ZFW5</accession>
<dbReference type="EMBL" id="MBFS01000230">
    <property type="protein sequence ID" value="PVV03476.1"/>
    <property type="molecule type" value="Genomic_DNA"/>
</dbReference>
<feature type="region of interest" description="Disordered" evidence="1">
    <location>
        <begin position="71"/>
        <end position="92"/>
    </location>
</feature>
<protein>
    <recommendedName>
        <fullName evidence="4">Roadblock/LAMTOR2 domain-containing protein</fullName>
    </recommendedName>
</protein>
<dbReference type="Proteomes" id="UP000245609">
    <property type="component" value="Unassembled WGS sequence"/>
</dbReference>
<sequence>MILQAKILKQILDEALTGDAKLCVLFTNTGILLSEAHASDFTFKQFVSESSPGSPTIRRPNKFAQIPSSYGAFDSTTASENQTDGFTTHNRMDSLGTDLEPLDVNESIRSYVAIMATLWRKYYRLKYYVSSFENEENEPSSEYFNDLNVFYIESSNLKTAIVPLHEHLVLLAGPTTILPGLLKAKAIEIRNQLSRALEIND</sequence>
<organism evidence="2 3">
    <name type="scientific">Smittium megazygosporum</name>
    <dbReference type="NCBI Taxonomy" id="133381"/>
    <lineage>
        <taxon>Eukaryota</taxon>
        <taxon>Fungi</taxon>
        <taxon>Fungi incertae sedis</taxon>
        <taxon>Zoopagomycota</taxon>
        <taxon>Kickxellomycotina</taxon>
        <taxon>Harpellomycetes</taxon>
        <taxon>Harpellales</taxon>
        <taxon>Legeriomycetaceae</taxon>
        <taxon>Smittium</taxon>
    </lineage>
</organism>
<evidence type="ECO:0000313" key="3">
    <source>
        <dbReference type="Proteomes" id="UP000245609"/>
    </source>
</evidence>